<proteinExistence type="predicted"/>
<feature type="signal peptide" evidence="2">
    <location>
        <begin position="1"/>
        <end position="25"/>
    </location>
</feature>
<feature type="region of interest" description="Disordered" evidence="1">
    <location>
        <begin position="65"/>
        <end position="88"/>
    </location>
</feature>
<reference evidence="3 4" key="2">
    <citation type="journal article" date="2017" name="Front. Plant Sci.">
        <title>Gene Classification and Mining of Molecular Markers Useful in Red Clover (Trifolium pratense) Breeding.</title>
        <authorList>
            <person name="Istvanek J."/>
            <person name="Dluhosova J."/>
            <person name="Dluhos P."/>
            <person name="Patkova L."/>
            <person name="Nedelnik J."/>
            <person name="Repkova J."/>
        </authorList>
    </citation>
    <scope>NUCLEOTIDE SEQUENCE [LARGE SCALE GENOMIC DNA]</scope>
    <source>
        <strain evidence="4">cv. Tatra</strain>
        <tissue evidence="3">Young leaves</tissue>
    </source>
</reference>
<feature type="non-terminal residue" evidence="3">
    <location>
        <position position="1"/>
    </location>
</feature>
<sequence length="88" mass="9719">RVTALLDWCWCWAFCSTFIGSYMEGESHFIAKHGCKPVCHLSSTKYAMQQALKTLMMGQMDTQNNQFDSARPAAPSRSAGSHSQAISA</sequence>
<protein>
    <submittedName>
        <fullName evidence="3">Uncharacterized protein</fullName>
    </submittedName>
</protein>
<dbReference type="Proteomes" id="UP000236291">
    <property type="component" value="Unassembled WGS sequence"/>
</dbReference>
<name>A0A2K3P8U9_TRIPR</name>
<comment type="caution">
    <text evidence="3">The sequence shown here is derived from an EMBL/GenBank/DDBJ whole genome shotgun (WGS) entry which is preliminary data.</text>
</comment>
<keyword evidence="2" id="KW-0732">Signal</keyword>
<evidence type="ECO:0000313" key="3">
    <source>
        <dbReference type="EMBL" id="PNY11706.1"/>
    </source>
</evidence>
<evidence type="ECO:0000313" key="4">
    <source>
        <dbReference type="Proteomes" id="UP000236291"/>
    </source>
</evidence>
<dbReference type="EMBL" id="ASHM01004727">
    <property type="protein sequence ID" value="PNY11706.1"/>
    <property type="molecule type" value="Genomic_DNA"/>
</dbReference>
<feature type="chain" id="PRO_5014436590" evidence="2">
    <location>
        <begin position="26"/>
        <end position="88"/>
    </location>
</feature>
<organism evidence="3 4">
    <name type="scientific">Trifolium pratense</name>
    <name type="common">Red clover</name>
    <dbReference type="NCBI Taxonomy" id="57577"/>
    <lineage>
        <taxon>Eukaryota</taxon>
        <taxon>Viridiplantae</taxon>
        <taxon>Streptophyta</taxon>
        <taxon>Embryophyta</taxon>
        <taxon>Tracheophyta</taxon>
        <taxon>Spermatophyta</taxon>
        <taxon>Magnoliopsida</taxon>
        <taxon>eudicotyledons</taxon>
        <taxon>Gunneridae</taxon>
        <taxon>Pentapetalae</taxon>
        <taxon>rosids</taxon>
        <taxon>fabids</taxon>
        <taxon>Fabales</taxon>
        <taxon>Fabaceae</taxon>
        <taxon>Papilionoideae</taxon>
        <taxon>50 kb inversion clade</taxon>
        <taxon>NPAAA clade</taxon>
        <taxon>Hologalegina</taxon>
        <taxon>IRL clade</taxon>
        <taxon>Trifolieae</taxon>
        <taxon>Trifolium</taxon>
    </lineage>
</organism>
<evidence type="ECO:0000256" key="1">
    <source>
        <dbReference type="SAM" id="MobiDB-lite"/>
    </source>
</evidence>
<evidence type="ECO:0000256" key="2">
    <source>
        <dbReference type="SAM" id="SignalP"/>
    </source>
</evidence>
<gene>
    <name evidence="3" type="ORF">L195_g008318</name>
</gene>
<reference evidence="3 4" key="1">
    <citation type="journal article" date="2014" name="Am. J. Bot.">
        <title>Genome assembly and annotation for red clover (Trifolium pratense; Fabaceae).</title>
        <authorList>
            <person name="Istvanek J."/>
            <person name="Jaros M."/>
            <person name="Krenek A."/>
            <person name="Repkova J."/>
        </authorList>
    </citation>
    <scope>NUCLEOTIDE SEQUENCE [LARGE SCALE GENOMIC DNA]</scope>
    <source>
        <strain evidence="4">cv. Tatra</strain>
        <tissue evidence="3">Young leaves</tissue>
    </source>
</reference>
<accession>A0A2K3P8U9</accession>
<dbReference type="AlphaFoldDB" id="A0A2K3P8U9"/>
<feature type="compositionally biased region" description="Low complexity" evidence="1">
    <location>
        <begin position="69"/>
        <end position="81"/>
    </location>
</feature>